<evidence type="ECO:0000256" key="1">
    <source>
        <dbReference type="SAM" id="MobiDB-lite"/>
    </source>
</evidence>
<feature type="domain" description="Outer membrane channel protein CpnT-like N-terminal" evidence="3">
    <location>
        <begin position="9"/>
        <end position="139"/>
    </location>
</feature>
<feature type="region of interest" description="Disordered" evidence="1">
    <location>
        <begin position="530"/>
        <end position="617"/>
    </location>
</feature>
<feature type="compositionally biased region" description="Low complexity" evidence="1">
    <location>
        <begin position="584"/>
        <end position="594"/>
    </location>
</feature>
<feature type="region of interest" description="Disordered" evidence="1">
    <location>
        <begin position="346"/>
        <end position="508"/>
    </location>
</feature>
<evidence type="ECO:0000259" key="3">
    <source>
        <dbReference type="Pfam" id="PF25547"/>
    </source>
</evidence>
<feature type="region of interest" description="Disordered" evidence="1">
    <location>
        <begin position="1425"/>
        <end position="1450"/>
    </location>
</feature>
<feature type="transmembrane region" description="Helical" evidence="2">
    <location>
        <begin position="112"/>
        <end position="135"/>
    </location>
</feature>
<keyword evidence="2" id="KW-0472">Membrane</keyword>
<evidence type="ECO:0000313" key="4">
    <source>
        <dbReference type="EMBL" id="RKR87724.1"/>
    </source>
</evidence>
<dbReference type="PANTHER" id="PTHR45725:SF1">
    <property type="entry name" value="DISHEVELLED ASSOCIATED ACTIVATOR OF MORPHOGENESIS, ISOFORM D"/>
    <property type="match status" value="1"/>
</dbReference>
<feature type="region of interest" description="Disordered" evidence="1">
    <location>
        <begin position="853"/>
        <end position="894"/>
    </location>
</feature>
<sequence length="1450" mass="152735">MSVMPIEMSDDAAEFLKWLTGEELPATDPDKLRLLAEGHYAASDGLEQVLPLFVTAVNSISNGVAGKSELAFVDAMKDYLGDDGYLVVASRYVRRLGEGLEDSATQVEYTQIMIILTIIELMIELAFALAIAWLWPGVLQNMAIKLLVDKWKIALWLARLIIAVGLGQVVGVGLQVLMDVIAQAILIQRGHQEGWNVDLTKNAAAVGSWTGLVGVVMGAGGGVLGGLGNRFFRQAVEQAADRARGAAQAAVGGAVRGAAGAAVDAGAKSAADAVVQHGARNVAAEFVENVATEGAVEVVGEGTFNMLTGKGWQWGTVPVTLVSGMLSGAAEGAGDVAGTNLRRLTHGEDAVGGDPARSGDPSDTGGPPPPYSGPPASLPGQPPSLPGQPPTLPGQPPNTPGPGVPGTVGAGTTAGTGPSTISKTGSELSPEGQPEPRSVSAAPSLDELAEGTTRPTPVVPRTPVVPGSPADLLTPTVLTPTSVVTPSPPPATSVPSTSAERDTTAPAQLPSTSRVLGSWAWGAPPAIATSPSSGGGVMSSGSPAAGPSQLAPASVPGRVMPSSGPVLSPPASVVSPAPAPTPAPTKTAPAAATPAPHPLSVGTPGVATSGPSQGTSHEQFGAGTRILHGVQVGRWDAGATDHTSPVTDLAVSPLLPHRFTAAAPPVDTSVARAVEQLGHWDGASDCLVRVDSVVTALGVPGRGYDDDVRTVTAAALAARLNNGQFRPAAVEDLAKLHVGHLTIALTQHPNDPQHAILVNRPNGKHASLVAVETQADPEGRATSEEPRLYTTFDPTRQPGSLPDVPRALRGPIFLPVAADGRLLQVDTGTGAVFAGEVVTDATDSTALLDPAASARPGMHRSTPAPSIQPLAGPTVRPNRSENAGESDKVSVGSEGETRVFATSTSGMQLFYQQEIATGPVLDLVIDSKHYYVGDRLIYPNRDSATADGARAVTRKDMNIVELVVHPAGFRNDAGRVDVETSTRTFRRVLEILWQTPPWMPGSQSGPSLVDLIPSDIPLQPAPGAEKVRLNSMPARNDMERRRSRELHMQYTVELLPGSLYDFLSFLASRERTPQPIPLQHLRQGLVFGSEIAAEFVVSEGGGRGNLPPNLVVDNTISELFSGFREPKEVWGFMAHVYAQIAATLETSVTDGDILTKNWVALASRTDLDQVRTLTSGSVRLFLDSRGEAISSSFNRHFKQGNPSYPSRYAKLYDEPPPEDILDQGRARDYLHTAILARPRRRITQRDGIGMNVGLSDPIDNNGQFARPRLLGEVRKYKRVWSSLEEAVQDFGEMLEQSRAVQRQEENLVSLRPGDVQRVLNNPEVRTVIDIVRRLRQLPPLNQQGSAGQILPASPTRIGKILRLLGLHACRSTQTIPVELADLLVSLRESFDKYRGKIPGSQVPAAVWQLNRELKALETAWKNSSRGVGRGAVGHAQPGGDSRGHRHQLPR</sequence>
<feature type="compositionally biased region" description="Low complexity" evidence="1">
    <location>
        <begin position="561"/>
        <end position="576"/>
    </location>
</feature>
<feature type="compositionally biased region" description="Pro residues" evidence="1">
    <location>
        <begin position="366"/>
        <end position="403"/>
    </location>
</feature>
<keyword evidence="5" id="KW-1185">Reference proteome</keyword>
<feature type="compositionally biased region" description="Gly residues" evidence="1">
    <location>
        <begin position="404"/>
        <end position="414"/>
    </location>
</feature>
<keyword evidence="2" id="KW-1133">Transmembrane helix</keyword>
<dbReference type="InterPro" id="IPR057746">
    <property type="entry name" value="CpnT-like_N"/>
</dbReference>
<evidence type="ECO:0000256" key="2">
    <source>
        <dbReference type="SAM" id="Phobius"/>
    </source>
</evidence>
<evidence type="ECO:0000313" key="5">
    <source>
        <dbReference type="Proteomes" id="UP000277671"/>
    </source>
</evidence>
<dbReference type="Pfam" id="PF25547">
    <property type="entry name" value="WXG100_2"/>
    <property type="match status" value="1"/>
</dbReference>
<feature type="compositionally biased region" description="Low complexity" evidence="1">
    <location>
        <begin position="452"/>
        <end position="465"/>
    </location>
</feature>
<dbReference type="InterPro" id="IPR051425">
    <property type="entry name" value="Formin_Homology"/>
</dbReference>
<keyword evidence="2" id="KW-0812">Transmembrane</keyword>
<dbReference type="Proteomes" id="UP000277671">
    <property type="component" value="Unassembled WGS sequence"/>
</dbReference>
<feature type="transmembrane region" description="Helical" evidence="2">
    <location>
        <begin position="156"/>
        <end position="178"/>
    </location>
</feature>
<comment type="caution">
    <text evidence="4">The sequence shown here is derived from an EMBL/GenBank/DDBJ whole genome shotgun (WGS) entry which is preliminary data.</text>
</comment>
<gene>
    <name evidence="4" type="ORF">BDK92_2016</name>
</gene>
<reference evidence="4 5" key="1">
    <citation type="submission" date="2018-10" db="EMBL/GenBank/DDBJ databases">
        <title>Sequencing the genomes of 1000 actinobacteria strains.</title>
        <authorList>
            <person name="Klenk H.-P."/>
        </authorList>
    </citation>
    <scope>NUCLEOTIDE SEQUENCE [LARGE SCALE GENOMIC DNA]</scope>
    <source>
        <strain evidence="4 5">DSM 45175</strain>
    </source>
</reference>
<protein>
    <recommendedName>
        <fullName evidence="3">Outer membrane channel protein CpnT-like N-terminal domain-containing protein</fullName>
    </recommendedName>
</protein>
<accession>A0A495JH54</accession>
<feature type="compositionally biased region" description="Low complexity" evidence="1">
    <location>
        <begin position="472"/>
        <end position="485"/>
    </location>
</feature>
<feature type="compositionally biased region" description="Low complexity" evidence="1">
    <location>
        <begin position="539"/>
        <end position="554"/>
    </location>
</feature>
<organism evidence="4 5">
    <name type="scientific">Micromonospora pisi</name>
    <dbReference type="NCBI Taxonomy" id="589240"/>
    <lineage>
        <taxon>Bacteria</taxon>
        <taxon>Bacillati</taxon>
        <taxon>Actinomycetota</taxon>
        <taxon>Actinomycetes</taxon>
        <taxon>Micromonosporales</taxon>
        <taxon>Micromonosporaceae</taxon>
        <taxon>Micromonospora</taxon>
    </lineage>
</organism>
<dbReference type="EMBL" id="RBKT01000001">
    <property type="protein sequence ID" value="RKR87724.1"/>
    <property type="molecule type" value="Genomic_DNA"/>
</dbReference>
<name>A0A495JH54_9ACTN</name>
<dbReference type="PANTHER" id="PTHR45725">
    <property type="entry name" value="FORMIN HOMOLOGY 2 FAMILY MEMBER"/>
    <property type="match status" value="1"/>
</dbReference>
<proteinExistence type="predicted"/>